<evidence type="ECO:0000256" key="2">
    <source>
        <dbReference type="ARBA" id="ARBA00022692"/>
    </source>
</evidence>
<comment type="subcellular location">
    <subcellularLocation>
        <location evidence="1">Membrane</location>
        <topology evidence="1">Multi-pass membrane protein</topology>
    </subcellularLocation>
</comment>
<feature type="transmembrane region" description="Helical" evidence="5">
    <location>
        <begin position="58"/>
        <end position="80"/>
    </location>
</feature>
<dbReference type="InterPro" id="IPR007016">
    <property type="entry name" value="O-antigen_ligase-rel_domated"/>
</dbReference>
<evidence type="ECO:0000256" key="4">
    <source>
        <dbReference type="ARBA" id="ARBA00023136"/>
    </source>
</evidence>
<feature type="transmembrane region" description="Helical" evidence="5">
    <location>
        <begin position="121"/>
        <end position="147"/>
    </location>
</feature>
<gene>
    <name evidence="7" type="ORF">IOQ59_00750</name>
</gene>
<comment type="caution">
    <text evidence="7">The sequence shown here is derived from an EMBL/GenBank/DDBJ whole genome shotgun (WGS) entry which is preliminary data.</text>
</comment>
<evidence type="ECO:0000256" key="5">
    <source>
        <dbReference type="SAM" id="Phobius"/>
    </source>
</evidence>
<proteinExistence type="predicted"/>
<feature type="transmembrane region" description="Helical" evidence="5">
    <location>
        <begin position="342"/>
        <end position="361"/>
    </location>
</feature>
<evidence type="ECO:0000313" key="7">
    <source>
        <dbReference type="EMBL" id="MBE9395779.1"/>
    </source>
</evidence>
<feature type="domain" description="O-antigen ligase-related" evidence="6">
    <location>
        <begin position="194"/>
        <end position="350"/>
    </location>
</feature>
<keyword evidence="3 5" id="KW-1133">Transmembrane helix</keyword>
<protein>
    <submittedName>
        <fullName evidence="7">O-antigen ligase family protein</fullName>
    </submittedName>
</protein>
<keyword evidence="2 5" id="KW-0812">Transmembrane</keyword>
<dbReference type="Pfam" id="PF04932">
    <property type="entry name" value="Wzy_C"/>
    <property type="match status" value="1"/>
</dbReference>
<keyword evidence="8" id="KW-1185">Reference proteome</keyword>
<dbReference type="PANTHER" id="PTHR37422:SF21">
    <property type="entry name" value="EXOQ-LIKE PROTEIN"/>
    <property type="match status" value="1"/>
</dbReference>
<feature type="transmembrane region" description="Helical" evidence="5">
    <location>
        <begin position="167"/>
        <end position="183"/>
    </location>
</feature>
<evidence type="ECO:0000313" key="8">
    <source>
        <dbReference type="Proteomes" id="UP000640333"/>
    </source>
</evidence>
<feature type="transmembrane region" description="Helical" evidence="5">
    <location>
        <begin position="373"/>
        <end position="390"/>
    </location>
</feature>
<organism evidence="7 8">
    <name type="scientific">Pontibacterium sinense</name>
    <dbReference type="NCBI Taxonomy" id="2781979"/>
    <lineage>
        <taxon>Bacteria</taxon>
        <taxon>Pseudomonadati</taxon>
        <taxon>Pseudomonadota</taxon>
        <taxon>Gammaproteobacteria</taxon>
        <taxon>Oceanospirillales</taxon>
        <taxon>Oceanospirillaceae</taxon>
        <taxon>Pontibacterium</taxon>
    </lineage>
</organism>
<dbReference type="RefSeq" id="WP_193951337.1">
    <property type="nucleotide sequence ID" value="NZ_JADEYS010000001.1"/>
</dbReference>
<sequence length="422" mass="46233">MMVSADRLGLPKRFIEQWPLWLVVSVVALQPVGRLPEVPLLVMALFGLKDLVHGRQALFSNLGFRLFSLLFLCFWVPALVSLPDAVNLEKGLSSTFGMLRFYLAGIFIIHRLDTLATHRLLSMAVAAILAFWALDGIVELLLGHDLFGLSSGSSLYITGIYGDNKRLGYALVAFLGVALAAIVSNKQLLLGVFFSMLMAFVIFISGTRMAWLALAWFVLIAAIVLWYAGYRPNRKYLAGALVMLLLVGAVGSQTPSVKQKVSASLAAFNGSSLDTASSGRISIWQTSVDMFSDNWINGVGVRGFRYAYADYSQPDDMFIHGEEQKIGAFHPHQIVLEMMAEMGVIGVTGLLGAVFIMIYLLKVLAAHTHRFSFLYAVGIATLLMPLGTHLSMYSSYWASLFWFLAALLFAAVRAEGIGPNKA</sequence>
<dbReference type="InterPro" id="IPR051533">
    <property type="entry name" value="WaaL-like"/>
</dbReference>
<evidence type="ECO:0000256" key="3">
    <source>
        <dbReference type="ARBA" id="ARBA00022989"/>
    </source>
</evidence>
<dbReference type="AlphaFoldDB" id="A0A8J7F8M3"/>
<accession>A0A8J7F8M3</accession>
<dbReference type="GO" id="GO:0016874">
    <property type="term" value="F:ligase activity"/>
    <property type="evidence" value="ECO:0007669"/>
    <property type="project" value="UniProtKB-KW"/>
</dbReference>
<dbReference type="GO" id="GO:0016020">
    <property type="term" value="C:membrane"/>
    <property type="evidence" value="ECO:0007669"/>
    <property type="project" value="UniProtKB-SubCell"/>
</dbReference>
<keyword evidence="7" id="KW-0436">Ligase</keyword>
<feature type="transmembrane region" description="Helical" evidence="5">
    <location>
        <begin position="188"/>
        <end position="204"/>
    </location>
</feature>
<dbReference type="EMBL" id="JADEYS010000001">
    <property type="protein sequence ID" value="MBE9395779.1"/>
    <property type="molecule type" value="Genomic_DNA"/>
</dbReference>
<reference evidence="7" key="1">
    <citation type="submission" date="2020-10" db="EMBL/GenBank/DDBJ databases">
        <title>Bacterium isolated from coastal waters sediment.</title>
        <authorList>
            <person name="Chen R.-J."/>
            <person name="Lu D.-C."/>
            <person name="Zhu K.-L."/>
            <person name="Du Z.-J."/>
        </authorList>
    </citation>
    <scope>NUCLEOTIDE SEQUENCE</scope>
    <source>
        <strain evidence="7">N1Y112</strain>
    </source>
</reference>
<name>A0A8J7F8M3_9GAMM</name>
<dbReference type="Proteomes" id="UP000640333">
    <property type="component" value="Unassembled WGS sequence"/>
</dbReference>
<feature type="transmembrane region" description="Helical" evidence="5">
    <location>
        <begin position="236"/>
        <end position="254"/>
    </location>
</feature>
<dbReference type="PANTHER" id="PTHR37422">
    <property type="entry name" value="TEICHURONIC ACID BIOSYNTHESIS PROTEIN TUAE"/>
    <property type="match status" value="1"/>
</dbReference>
<evidence type="ECO:0000259" key="6">
    <source>
        <dbReference type="Pfam" id="PF04932"/>
    </source>
</evidence>
<feature type="transmembrane region" description="Helical" evidence="5">
    <location>
        <begin position="210"/>
        <end position="229"/>
    </location>
</feature>
<feature type="transmembrane region" description="Helical" evidence="5">
    <location>
        <begin position="396"/>
        <end position="414"/>
    </location>
</feature>
<keyword evidence="4 5" id="KW-0472">Membrane</keyword>
<feature type="transmembrane region" description="Helical" evidence="5">
    <location>
        <begin position="92"/>
        <end position="109"/>
    </location>
</feature>
<evidence type="ECO:0000256" key="1">
    <source>
        <dbReference type="ARBA" id="ARBA00004141"/>
    </source>
</evidence>